<feature type="transmembrane region" description="Helical" evidence="6">
    <location>
        <begin position="110"/>
        <end position="132"/>
    </location>
</feature>
<feature type="transmembrane region" description="Helical" evidence="6">
    <location>
        <begin position="340"/>
        <end position="365"/>
    </location>
</feature>
<keyword evidence="4 6" id="KW-1133">Transmembrane helix</keyword>
<keyword evidence="9" id="KW-1185">Reference proteome</keyword>
<dbReference type="SUPFAM" id="SSF103473">
    <property type="entry name" value="MFS general substrate transporter"/>
    <property type="match status" value="1"/>
</dbReference>
<evidence type="ECO:0000256" key="6">
    <source>
        <dbReference type="SAM" id="Phobius"/>
    </source>
</evidence>
<evidence type="ECO:0000256" key="5">
    <source>
        <dbReference type="ARBA" id="ARBA00023136"/>
    </source>
</evidence>
<dbReference type="PROSITE" id="PS50850">
    <property type="entry name" value="MFS"/>
    <property type="match status" value="1"/>
</dbReference>
<protein>
    <submittedName>
        <fullName evidence="8">MFS family permease</fullName>
    </submittedName>
</protein>
<feature type="transmembrane region" description="Helical" evidence="6">
    <location>
        <begin position="220"/>
        <end position="246"/>
    </location>
</feature>
<keyword evidence="5 6" id="KW-0472">Membrane</keyword>
<evidence type="ECO:0000313" key="8">
    <source>
        <dbReference type="EMBL" id="MBP2057150.1"/>
    </source>
</evidence>
<dbReference type="PANTHER" id="PTHR42718:SF9">
    <property type="entry name" value="MAJOR FACILITATOR SUPERFAMILY MULTIDRUG TRANSPORTER MFSC"/>
    <property type="match status" value="1"/>
</dbReference>
<dbReference type="Proteomes" id="UP001519292">
    <property type="component" value="Unassembled WGS sequence"/>
</dbReference>
<keyword evidence="2" id="KW-0813">Transport</keyword>
<evidence type="ECO:0000313" key="9">
    <source>
        <dbReference type="Proteomes" id="UP001519292"/>
    </source>
</evidence>
<feature type="transmembrane region" description="Helical" evidence="6">
    <location>
        <begin position="258"/>
        <end position="277"/>
    </location>
</feature>
<feature type="transmembrane region" description="Helical" evidence="6">
    <location>
        <begin position="308"/>
        <end position="328"/>
    </location>
</feature>
<feature type="transmembrane region" description="Helical" evidence="6">
    <location>
        <begin position="54"/>
        <end position="72"/>
    </location>
</feature>
<feature type="domain" description="Major facilitator superfamily (MFS) profile" evidence="7">
    <location>
        <begin position="14"/>
        <end position="394"/>
    </location>
</feature>
<dbReference type="Pfam" id="PF07690">
    <property type="entry name" value="MFS_1"/>
    <property type="match status" value="1"/>
</dbReference>
<evidence type="ECO:0000256" key="4">
    <source>
        <dbReference type="ARBA" id="ARBA00022989"/>
    </source>
</evidence>
<feature type="transmembrane region" description="Helical" evidence="6">
    <location>
        <begin position="284"/>
        <end position="302"/>
    </location>
</feature>
<dbReference type="EMBL" id="JAGGLU010000001">
    <property type="protein sequence ID" value="MBP2057150.1"/>
    <property type="molecule type" value="Genomic_DNA"/>
</dbReference>
<feature type="transmembrane region" description="Helical" evidence="6">
    <location>
        <begin position="144"/>
        <end position="162"/>
    </location>
</feature>
<comment type="caution">
    <text evidence="8">The sequence shown here is derived from an EMBL/GenBank/DDBJ whole genome shotgun (WGS) entry which is preliminary data.</text>
</comment>
<feature type="transmembrane region" description="Helical" evidence="6">
    <location>
        <begin position="168"/>
        <end position="187"/>
    </location>
</feature>
<gene>
    <name evidence="8" type="ORF">J2Z60_000312</name>
</gene>
<feature type="transmembrane region" description="Helical" evidence="6">
    <location>
        <begin position="84"/>
        <end position="104"/>
    </location>
</feature>
<feature type="transmembrane region" description="Helical" evidence="6">
    <location>
        <begin position="371"/>
        <end position="394"/>
    </location>
</feature>
<name>A0ABS4MBT8_9LACO</name>
<evidence type="ECO:0000256" key="1">
    <source>
        <dbReference type="ARBA" id="ARBA00004651"/>
    </source>
</evidence>
<dbReference type="RefSeq" id="WP_209685708.1">
    <property type="nucleotide sequence ID" value="NZ_JAGGLU010000001.1"/>
</dbReference>
<dbReference type="PANTHER" id="PTHR42718">
    <property type="entry name" value="MAJOR FACILITATOR SUPERFAMILY MULTIDRUG TRANSPORTER MFSC"/>
    <property type="match status" value="1"/>
</dbReference>
<dbReference type="InterPro" id="IPR036259">
    <property type="entry name" value="MFS_trans_sf"/>
</dbReference>
<evidence type="ECO:0000256" key="2">
    <source>
        <dbReference type="ARBA" id="ARBA00022448"/>
    </source>
</evidence>
<proteinExistence type="predicted"/>
<dbReference type="InterPro" id="IPR011701">
    <property type="entry name" value="MFS"/>
</dbReference>
<keyword evidence="3 6" id="KW-0812">Transmembrane</keyword>
<comment type="subcellular location">
    <subcellularLocation>
        <location evidence="1">Cell membrane</location>
        <topology evidence="1">Multi-pass membrane protein</topology>
    </subcellularLocation>
</comment>
<dbReference type="InterPro" id="IPR020846">
    <property type="entry name" value="MFS_dom"/>
</dbReference>
<accession>A0ABS4MBT8</accession>
<organism evidence="8 9">
    <name type="scientific">Lactobacillus colini</name>
    <dbReference type="NCBI Taxonomy" id="1819254"/>
    <lineage>
        <taxon>Bacteria</taxon>
        <taxon>Bacillati</taxon>
        <taxon>Bacillota</taxon>
        <taxon>Bacilli</taxon>
        <taxon>Lactobacillales</taxon>
        <taxon>Lactobacillaceae</taxon>
        <taxon>Lactobacillus</taxon>
    </lineage>
</organism>
<evidence type="ECO:0000256" key="3">
    <source>
        <dbReference type="ARBA" id="ARBA00022692"/>
    </source>
</evidence>
<reference evidence="8 9" key="1">
    <citation type="submission" date="2021-03" db="EMBL/GenBank/DDBJ databases">
        <title>Genomic Encyclopedia of Type Strains, Phase IV (KMG-IV): sequencing the most valuable type-strain genomes for metagenomic binning, comparative biology and taxonomic classification.</title>
        <authorList>
            <person name="Goeker M."/>
        </authorList>
    </citation>
    <scope>NUCLEOTIDE SEQUENCE [LARGE SCALE GENOMIC DNA]</scope>
    <source>
        <strain evidence="8 9">DSM 101872</strain>
    </source>
</reference>
<dbReference type="Gene3D" id="1.20.1250.20">
    <property type="entry name" value="MFS general substrate transporter like domains"/>
    <property type="match status" value="1"/>
</dbReference>
<sequence length="399" mass="42057">MSSNKKLSTWKKVLLIIALMALNIVEQAASAISATIPAMAKTFTGVSMTNVEMITTAVNITVTIFVLTSGFISNKIGQKQTAVLGLAIAAITSIIPAFTNSFVVVLMSRIILGIGIGLANPLAISLIGEFFTGDILASLMGWRSAIAGIGVSIMTFFAGQLLNISWHAAYYVYLLFIPVLILFTFFVPQPEKEGLQAQKSQNNDKNKEKSEIIPHARIKVAGLALVLLAYFSLVMITMIKMALLYIEQGIGSATAASNVLSLVGFAQLLGGALFGLAYRYLKSAILPIAVIVGGITMIGIAYTNNANIVMLLSLVSGFIGGMGIPYIFTRVSAYSTTSTAPLNNGIVLVGSNLGSFIAPYVAAIFGKTAQAAFLGGGIAMTGLGIVIIMAFVILNKSKY</sequence>
<evidence type="ECO:0000259" key="7">
    <source>
        <dbReference type="PROSITE" id="PS50850"/>
    </source>
</evidence>